<dbReference type="InterPro" id="IPR059232">
    <property type="entry name" value="Porin_put"/>
</dbReference>
<proteinExistence type="predicted"/>
<organism evidence="1">
    <name type="scientific">bioreactor metagenome</name>
    <dbReference type="NCBI Taxonomy" id="1076179"/>
    <lineage>
        <taxon>unclassified sequences</taxon>
        <taxon>metagenomes</taxon>
        <taxon>ecological metagenomes</taxon>
    </lineage>
</organism>
<protein>
    <submittedName>
        <fullName evidence="1">Uncharacterized protein</fullName>
    </submittedName>
</protein>
<name>A0A644VYH8_9ZZZZ</name>
<gene>
    <name evidence="1" type="ORF">SDC9_42544</name>
</gene>
<sequence>MKRLTTLLLSAALIMGVVSNTYAVDFKAKGYWSYSYEIATNNKFANTKAGASNDDVFSAGTRLRLQLDTIASEALSGTVYFEIGDIYYGQASKKDLPTGGALGADGSIVELKRAYIDWLMPNTDFKLRMGIQGMSLPLFASSGNFVLDDDAAGIVASKPINDNVAVTAMWARLLNDNPLVADAKFTKYLDGKTYNRDEADNDAMDFFGLLMPMKFDGLRLTPWAGMLAMGDGVARSPSKDYSEYFVSTSRKKFQEGMGVYTGTGKAPMLQEYGGGETYTWWGGLSAKLSKYDPFLIAFDFMYGSKLGNGSTQNLKYMKDNGDTKNLPANYGGLDASRYDRKGWFASLLAEYTFDWGKPGIFGWYSSGDDDNLKNGSERMPAVSGNWEYTHTGFKGTLASGAYDGLFAYQPIGLWGVALQVTDVSFIKDLKNSLKILYMRGTNSADMPKKVAESQYRLGLDVEGISPTGAIGSYLTTNDWAMEVNLDSEYKIYDNLKLVMETSYLYVDFDKDTWSYNAPNGTSYGRLWAQRPDNPNIFKVGLNFHYTF</sequence>
<dbReference type="NCBIfam" id="NF033939">
    <property type="entry name" value="DESULF_POR1"/>
    <property type="match status" value="1"/>
</dbReference>
<evidence type="ECO:0000313" key="1">
    <source>
        <dbReference type="EMBL" id="MPL96366.1"/>
    </source>
</evidence>
<reference evidence="1" key="1">
    <citation type="submission" date="2019-08" db="EMBL/GenBank/DDBJ databases">
        <authorList>
            <person name="Kucharzyk K."/>
            <person name="Murdoch R.W."/>
            <person name="Higgins S."/>
            <person name="Loffler F."/>
        </authorList>
    </citation>
    <scope>NUCLEOTIDE SEQUENCE</scope>
</reference>
<comment type="caution">
    <text evidence="1">The sequence shown here is derived from an EMBL/GenBank/DDBJ whole genome shotgun (WGS) entry which is preliminary data.</text>
</comment>
<dbReference type="EMBL" id="VSSQ01000506">
    <property type="protein sequence ID" value="MPL96366.1"/>
    <property type="molecule type" value="Genomic_DNA"/>
</dbReference>
<accession>A0A644VYH8</accession>
<dbReference type="AlphaFoldDB" id="A0A644VYH8"/>